<dbReference type="PANTHER" id="PTHR24305">
    <property type="entry name" value="CYTOCHROME P450"/>
    <property type="match status" value="1"/>
</dbReference>
<comment type="cofactor">
    <cofactor evidence="1">
        <name>heme</name>
        <dbReference type="ChEBI" id="CHEBI:30413"/>
    </cofactor>
</comment>
<dbReference type="EMBL" id="CAWUHB010000001">
    <property type="protein sequence ID" value="CAK7208760.1"/>
    <property type="molecule type" value="Genomic_DNA"/>
</dbReference>
<evidence type="ECO:0000256" key="5">
    <source>
        <dbReference type="ARBA" id="ARBA00023004"/>
    </source>
</evidence>
<dbReference type="Proteomes" id="UP001642405">
    <property type="component" value="Unassembled WGS sequence"/>
</dbReference>
<evidence type="ECO:0000256" key="1">
    <source>
        <dbReference type="ARBA" id="ARBA00001971"/>
    </source>
</evidence>
<keyword evidence="6" id="KW-0560">Oxidoreductase</keyword>
<dbReference type="InterPro" id="IPR017972">
    <property type="entry name" value="Cyt_P450_CS"/>
</dbReference>
<organism evidence="7 8">
    <name type="scientific">Sporothrix curviconia</name>
    <dbReference type="NCBI Taxonomy" id="1260050"/>
    <lineage>
        <taxon>Eukaryota</taxon>
        <taxon>Fungi</taxon>
        <taxon>Dikarya</taxon>
        <taxon>Ascomycota</taxon>
        <taxon>Pezizomycotina</taxon>
        <taxon>Sordariomycetes</taxon>
        <taxon>Sordariomycetidae</taxon>
        <taxon>Ophiostomatales</taxon>
        <taxon>Ophiostomataceae</taxon>
        <taxon>Sporothrix</taxon>
    </lineage>
</organism>
<keyword evidence="5 6" id="KW-0408">Iron</keyword>
<evidence type="ECO:0000256" key="4">
    <source>
        <dbReference type="ARBA" id="ARBA00022723"/>
    </source>
</evidence>
<evidence type="ECO:0000256" key="3">
    <source>
        <dbReference type="ARBA" id="ARBA00022617"/>
    </source>
</evidence>
<protein>
    <submittedName>
        <fullName evidence="7">Uncharacterized protein</fullName>
    </submittedName>
</protein>
<keyword evidence="8" id="KW-1185">Reference proteome</keyword>
<proteinExistence type="inferred from homology"/>
<dbReference type="Pfam" id="PF00067">
    <property type="entry name" value="p450"/>
    <property type="match status" value="1"/>
</dbReference>
<comment type="similarity">
    <text evidence="2 6">Belongs to the cytochrome P450 family.</text>
</comment>
<evidence type="ECO:0000313" key="7">
    <source>
        <dbReference type="EMBL" id="CAK7208760.1"/>
    </source>
</evidence>
<dbReference type="InterPro" id="IPR001128">
    <property type="entry name" value="Cyt_P450"/>
</dbReference>
<sequence>MDEAKHTRLTRPVQGAYAMSSLIEFEPLIDSTSRAFVTQMEQRFAKQNKICPLDQWMQMYAFDVTGEVTVSKRIGFLDTGKDVDQMMHYTGQALDYTGIIGQVPWLDWYFRIKNPILCYLRPTSNVLSFTMKQIREHEKSPKGQTRDLLSRFMLARDKNPDLIDEVLLNDYTNLNVSGGSDTTAIILRTLIYQLLTQPAVYAKVMGEIKATLQARPDNEDKKMPISWAEGQKMTYYQACIKEALRNHPATAQILPRYVPEGGVQLCGRFLPQGTVVGFHRDKALYGDDADAFRPERWLEAAPEHAKKMETLLLTFGGGKRACIGKNIAMLEITKFVPELLRRLDMKLIDPSHYRVKSTWLAVQSGLDNLYST</sequence>
<reference evidence="7 8" key="1">
    <citation type="submission" date="2024-01" db="EMBL/GenBank/DDBJ databases">
        <authorList>
            <person name="Allen C."/>
            <person name="Tagirdzhanova G."/>
        </authorList>
    </citation>
    <scope>NUCLEOTIDE SEQUENCE [LARGE SCALE GENOMIC DNA]</scope>
</reference>
<evidence type="ECO:0000256" key="6">
    <source>
        <dbReference type="RuleBase" id="RU000461"/>
    </source>
</evidence>
<dbReference type="CDD" id="cd11060">
    <property type="entry name" value="CYP57A1-like"/>
    <property type="match status" value="1"/>
</dbReference>
<accession>A0ABP0AND6</accession>
<dbReference type="InterPro" id="IPR050121">
    <property type="entry name" value="Cytochrome_P450_monoxygenase"/>
</dbReference>
<dbReference type="PRINTS" id="PR00463">
    <property type="entry name" value="EP450I"/>
</dbReference>
<dbReference type="InterPro" id="IPR002401">
    <property type="entry name" value="Cyt_P450_E_grp-I"/>
</dbReference>
<keyword evidence="6" id="KW-0503">Monooxygenase</keyword>
<dbReference type="SUPFAM" id="SSF48264">
    <property type="entry name" value="Cytochrome P450"/>
    <property type="match status" value="1"/>
</dbReference>
<dbReference type="PANTHER" id="PTHR24305:SF232">
    <property type="entry name" value="P450, PUTATIVE (EUROFUNG)-RELATED"/>
    <property type="match status" value="1"/>
</dbReference>
<dbReference type="Gene3D" id="1.10.630.10">
    <property type="entry name" value="Cytochrome P450"/>
    <property type="match status" value="1"/>
</dbReference>
<gene>
    <name evidence="7" type="ORF">SCUCBS95973_000211</name>
</gene>
<keyword evidence="3 6" id="KW-0349">Heme</keyword>
<evidence type="ECO:0000256" key="2">
    <source>
        <dbReference type="ARBA" id="ARBA00010617"/>
    </source>
</evidence>
<dbReference type="PROSITE" id="PS00086">
    <property type="entry name" value="CYTOCHROME_P450"/>
    <property type="match status" value="1"/>
</dbReference>
<dbReference type="InterPro" id="IPR036396">
    <property type="entry name" value="Cyt_P450_sf"/>
</dbReference>
<dbReference type="PRINTS" id="PR00385">
    <property type="entry name" value="P450"/>
</dbReference>
<evidence type="ECO:0000313" key="8">
    <source>
        <dbReference type="Proteomes" id="UP001642405"/>
    </source>
</evidence>
<keyword evidence="4 6" id="KW-0479">Metal-binding</keyword>
<name>A0ABP0AND6_9PEZI</name>
<comment type="caution">
    <text evidence="7">The sequence shown here is derived from an EMBL/GenBank/DDBJ whole genome shotgun (WGS) entry which is preliminary data.</text>
</comment>